<protein>
    <recommendedName>
        <fullName evidence="1">chorismate mutase</fullName>
        <ecNumber evidence="1">5.4.99.5</ecNumber>
    </recommendedName>
</protein>
<dbReference type="EMBL" id="CCFA01000856">
    <property type="protein sequence ID" value="CDW96772.1"/>
    <property type="molecule type" value="Genomic_DNA"/>
</dbReference>
<evidence type="ECO:0000313" key="7">
    <source>
        <dbReference type="Proteomes" id="UP000242770"/>
    </source>
</evidence>
<dbReference type="Gene3D" id="1.10.590.10">
    <property type="entry name" value="Chorismate mutase, AroQ class superfamily, eukaryotic"/>
    <property type="match status" value="1"/>
</dbReference>
<evidence type="ECO:0000313" key="5">
    <source>
        <dbReference type="EMBL" id="CDU23526.1"/>
    </source>
</evidence>
<accession>A0A0F7S1M3</accession>
<proteinExistence type="predicted"/>
<dbReference type="EC" id="5.4.99.5" evidence="1"/>
<evidence type="ECO:0000256" key="2">
    <source>
        <dbReference type="ARBA" id="ARBA00023235"/>
    </source>
</evidence>
<evidence type="ECO:0000256" key="3">
    <source>
        <dbReference type="ARBA" id="ARBA00023979"/>
    </source>
</evidence>
<evidence type="ECO:0000313" key="6">
    <source>
        <dbReference type="EMBL" id="CDW96772.1"/>
    </source>
</evidence>
<keyword evidence="7" id="KW-1185">Reference proteome</keyword>
<keyword evidence="4" id="KW-0732">Signal</keyword>
<gene>
    <name evidence="6" type="primary">SSCI16690.1</name>
    <name evidence="5" type="ORF">SPSC_02155</name>
</gene>
<feature type="signal peptide" evidence="4">
    <location>
        <begin position="1"/>
        <end position="23"/>
    </location>
</feature>
<comment type="catalytic activity">
    <reaction evidence="3">
        <text>chorismate = prephenate</text>
        <dbReference type="Rhea" id="RHEA:13897"/>
        <dbReference type="ChEBI" id="CHEBI:29748"/>
        <dbReference type="ChEBI" id="CHEBI:29934"/>
        <dbReference type="EC" id="5.4.99.5"/>
    </reaction>
    <physiologicalReaction direction="left-to-right" evidence="3">
        <dbReference type="Rhea" id="RHEA:13898"/>
    </physiologicalReaction>
</comment>
<sequence>MKITSSLSVFVLAAVALVSGVKSAPAEAQADDPAVKAGEQLDKLRDQVQRYESPIVHAFLARAALGASISGENEKTHTIVKFLHGQDAFPVPDAQVAIWLRTKTGEVFSSKTYPNAVWFVTPVRLSNNAVLDHGEVGKDDFPTGRRPQDPVNLVTFFTKQWSEYKEDIALDPSSVALLDASLYNLVSARMLLGYEIGLAKFQWKNEEFCNILTSNADSATIEQKVTDALTDHQQEVRVLYRVQQKAKALSKIFSKDPAYPDNTRDSILRLFQAYLIPITTAIETQTVLDQAPHCKNYKAPKN</sequence>
<evidence type="ECO:0000256" key="1">
    <source>
        <dbReference type="ARBA" id="ARBA00012404"/>
    </source>
</evidence>
<name>A0A0F7S1M3_9BASI</name>
<dbReference type="InterPro" id="IPR037039">
    <property type="entry name" value="CM_AroQ_sf_eucaryotic"/>
</dbReference>
<dbReference type="GO" id="GO:0009073">
    <property type="term" value="P:aromatic amino acid family biosynthetic process"/>
    <property type="evidence" value="ECO:0007669"/>
    <property type="project" value="InterPro"/>
</dbReference>
<dbReference type="EMBL" id="LK056663">
    <property type="protein sequence ID" value="CDU23526.1"/>
    <property type="molecule type" value="Genomic_DNA"/>
</dbReference>
<reference evidence="5" key="2">
    <citation type="submission" date="2014-06" db="EMBL/GenBank/DDBJ databases">
        <authorList>
            <person name="Ju J."/>
            <person name="Zhang J."/>
        </authorList>
    </citation>
    <scope>NUCLEOTIDE SEQUENCE</scope>
    <source>
        <strain evidence="5">SscI8</strain>
    </source>
</reference>
<dbReference type="GO" id="GO:0046417">
    <property type="term" value="P:chorismate metabolic process"/>
    <property type="evidence" value="ECO:0007669"/>
    <property type="project" value="InterPro"/>
</dbReference>
<organism evidence="6 7">
    <name type="scientific">Sporisorium scitamineum</name>
    <dbReference type="NCBI Taxonomy" id="49012"/>
    <lineage>
        <taxon>Eukaryota</taxon>
        <taxon>Fungi</taxon>
        <taxon>Dikarya</taxon>
        <taxon>Basidiomycota</taxon>
        <taxon>Ustilaginomycotina</taxon>
        <taxon>Ustilaginomycetes</taxon>
        <taxon>Ustilaginales</taxon>
        <taxon>Ustilaginaceae</taxon>
        <taxon>Sporisorium</taxon>
    </lineage>
</organism>
<reference evidence="6" key="1">
    <citation type="submission" date="2014-06" db="EMBL/GenBank/DDBJ databases">
        <authorList>
            <person name="Berkman J.Paul."/>
        </authorList>
    </citation>
    <scope>NUCLEOTIDE SEQUENCE [LARGE SCALE GENOMIC DNA]</scope>
</reference>
<dbReference type="Proteomes" id="UP000242770">
    <property type="component" value="Unassembled WGS sequence"/>
</dbReference>
<dbReference type="GO" id="GO:0004106">
    <property type="term" value="F:chorismate mutase activity"/>
    <property type="evidence" value="ECO:0007669"/>
    <property type="project" value="UniProtKB-EC"/>
</dbReference>
<dbReference type="InterPro" id="IPR036263">
    <property type="entry name" value="Chorismate_II_sf"/>
</dbReference>
<dbReference type="OrthoDB" id="2554237at2759"/>
<keyword evidence="2" id="KW-0413">Isomerase</keyword>
<dbReference type="AlphaFoldDB" id="A0A0F7S1M3"/>
<dbReference type="SUPFAM" id="SSF48600">
    <property type="entry name" value="Chorismate mutase II"/>
    <property type="match status" value="1"/>
</dbReference>
<reference evidence="7" key="3">
    <citation type="submission" date="2014-06" db="EMBL/GenBank/DDBJ databases">
        <authorList>
            <person name="Berkman P.J."/>
        </authorList>
    </citation>
    <scope>NUCLEOTIDE SEQUENCE [LARGE SCALE GENOMIC DNA]</scope>
</reference>
<feature type="chain" id="PRO_5015039050" description="chorismate mutase" evidence="4">
    <location>
        <begin position="24"/>
        <end position="302"/>
    </location>
</feature>
<dbReference type="STRING" id="49012.A0A0F7S1M3"/>
<evidence type="ECO:0000256" key="4">
    <source>
        <dbReference type="SAM" id="SignalP"/>
    </source>
</evidence>
<dbReference type="SMR" id="A0A0F7S1M3"/>